<organism evidence="2 3">
    <name type="scientific">Arabis alpina</name>
    <name type="common">Alpine rock-cress</name>
    <dbReference type="NCBI Taxonomy" id="50452"/>
    <lineage>
        <taxon>Eukaryota</taxon>
        <taxon>Viridiplantae</taxon>
        <taxon>Streptophyta</taxon>
        <taxon>Embryophyta</taxon>
        <taxon>Tracheophyta</taxon>
        <taxon>Spermatophyta</taxon>
        <taxon>Magnoliopsida</taxon>
        <taxon>eudicotyledons</taxon>
        <taxon>Gunneridae</taxon>
        <taxon>Pentapetalae</taxon>
        <taxon>rosids</taxon>
        <taxon>malvids</taxon>
        <taxon>Brassicales</taxon>
        <taxon>Brassicaceae</taxon>
        <taxon>Arabideae</taxon>
        <taxon>Arabis</taxon>
    </lineage>
</organism>
<dbReference type="InterPro" id="IPR017451">
    <property type="entry name" value="F-box-assoc_interact_dom"/>
</dbReference>
<dbReference type="EMBL" id="KL988724">
    <property type="protein sequence ID" value="KFK22482.1"/>
    <property type="molecule type" value="Genomic_DNA"/>
</dbReference>
<evidence type="ECO:0000313" key="2">
    <source>
        <dbReference type="EMBL" id="KFK22482.1"/>
    </source>
</evidence>
<dbReference type="Gramene" id="KFK22482">
    <property type="protein sequence ID" value="KFK22482"/>
    <property type="gene ID" value="AALP_AAs55953U000100"/>
</dbReference>
<feature type="non-terminal residue" evidence="2">
    <location>
        <position position="1"/>
    </location>
</feature>
<sequence length="244" mass="28520">PKDVFYGLGYDSVNDDYKVVRMVQSTVDRSKERFRFPLEIKVFSLKRNSWKEIYVRSQNQNLFVNFYYSLLYRRGNGVLANNFLHWLLPLTEGYNVAFNTVIRFDLASEELGVLCIPMDLILEDHIDIGVLDGSMCLMRYKEFNHVDIWIMREYQVAAEVWPKLCRVPKPDGVESFKLLRPLLYSKDKTKILLEINNAKNLMWFDLESKRFTRVGIKDCDSSYSTEIVVSSLVLGCNGDLPKKE</sequence>
<proteinExistence type="predicted"/>
<reference evidence="3" key="1">
    <citation type="journal article" date="2015" name="Nat. Plants">
        <title>Genome expansion of Arabis alpina linked with retrotransposition and reduced symmetric DNA methylation.</title>
        <authorList>
            <person name="Willing E.M."/>
            <person name="Rawat V."/>
            <person name="Mandakova T."/>
            <person name="Maumus F."/>
            <person name="James G.V."/>
            <person name="Nordstroem K.J."/>
            <person name="Becker C."/>
            <person name="Warthmann N."/>
            <person name="Chica C."/>
            <person name="Szarzynska B."/>
            <person name="Zytnicki M."/>
            <person name="Albani M.C."/>
            <person name="Kiefer C."/>
            <person name="Bergonzi S."/>
            <person name="Castaings L."/>
            <person name="Mateos J.L."/>
            <person name="Berns M.C."/>
            <person name="Bujdoso N."/>
            <person name="Piofczyk T."/>
            <person name="de Lorenzo L."/>
            <person name="Barrero-Sicilia C."/>
            <person name="Mateos I."/>
            <person name="Piednoel M."/>
            <person name="Hagmann J."/>
            <person name="Chen-Min-Tao R."/>
            <person name="Iglesias-Fernandez R."/>
            <person name="Schuster S.C."/>
            <person name="Alonso-Blanco C."/>
            <person name="Roudier F."/>
            <person name="Carbonero P."/>
            <person name="Paz-Ares J."/>
            <person name="Davis S.J."/>
            <person name="Pecinka A."/>
            <person name="Quesneville H."/>
            <person name="Colot V."/>
            <person name="Lysak M.A."/>
            <person name="Weigel D."/>
            <person name="Coupland G."/>
            <person name="Schneeberger K."/>
        </authorList>
    </citation>
    <scope>NUCLEOTIDE SEQUENCE [LARGE SCALE GENOMIC DNA]</scope>
    <source>
        <strain evidence="3">cv. Pajares</strain>
    </source>
</reference>
<dbReference type="OrthoDB" id="591557at2759"/>
<feature type="non-terminal residue" evidence="2">
    <location>
        <position position="244"/>
    </location>
</feature>
<evidence type="ECO:0000259" key="1">
    <source>
        <dbReference type="Pfam" id="PF07734"/>
    </source>
</evidence>
<accession>A0A087FXY0</accession>
<dbReference type="NCBIfam" id="TIGR01640">
    <property type="entry name" value="F_box_assoc_1"/>
    <property type="match status" value="1"/>
</dbReference>
<keyword evidence="3" id="KW-1185">Reference proteome</keyword>
<feature type="domain" description="F-box associated beta-propeller type 1" evidence="1">
    <location>
        <begin position="3"/>
        <end position="223"/>
    </location>
</feature>
<dbReference type="Proteomes" id="UP000029120">
    <property type="component" value="Unassembled WGS sequence"/>
</dbReference>
<gene>
    <name evidence="2" type="ORF">AALP_AAs55953U000100</name>
</gene>
<dbReference type="InterPro" id="IPR050796">
    <property type="entry name" value="SCF_F-box_component"/>
</dbReference>
<dbReference type="AlphaFoldDB" id="A0A087FXY0"/>
<name>A0A087FXY0_ARAAL</name>
<dbReference type="InterPro" id="IPR006527">
    <property type="entry name" value="F-box-assoc_dom_typ1"/>
</dbReference>
<dbReference type="Pfam" id="PF07734">
    <property type="entry name" value="FBA_1"/>
    <property type="match status" value="1"/>
</dbReference>
<dbReference type="OMA" id="WIMREYQ"/>
<dbReference type="PANTHER" id="PTHR31672:SF13">
    <property type="entry name" value="F-BOX PROTEIN CPR30-LIKE"/>
    <property type="match status" value="1"/>
</dbReference>
<evidence type="ECO:0000313" key="3">
    <source>
        <dbReference type="Proteomes" id="UP000029120"/>
    </source>
</evidence>
<protein>
    <recommendedName>
        <fullName evidence="1">F-box associated beta-propeller type 1 domain-containing protein</fullName>
    </recommendedName>
</protein>
<dbReference type="PANTHER" id="PTHR31672">
    <property type="entry name" value="BNACNNG10540D PROTEIN"/>
    <property type="match status" value="1"/>
</dbReference>